<accession>A0ABW7N0D1</accession>
<feature type="coiled-coil region" evidence="1">
    <location>
        <begin position="117"/>
        <end position="158"/>
    </location>
</feature>
<comment type="caution">
    <text evidence="4">The sequence shown here is derived from an EMBL/GenBank/DDBJ whole genome shotgun (WGS) entry which is preliminary data.</text>
</comment>
<sequence>MDVNAYIDSGILELYVAGALSEKENEAVYALIQEHPEILQEVLAIESAVLKLTAAASPAEAKSVWEKVKSEIHEAPKETESPKVITLKKAKYNWVTYTGWAASIVLAAGLLWTLNQNRTLKTDIKTAETQQSELELQIEKSRNNLEETQTLLSVLRDAEIKQVPLEGQGDFTNTYAKVYWDKDQQRVFIDAQGLPDPPRGKVYQVWSLKLSPLTPTSLGTIAQFDQDANKIFELPNPNDSEAFGITLEPAGGSETPTMEQLYTLGVVKAS</sequence>
<keyword evidence="2" id="KW-0472">Membrane</keyword>
<evidence type="ECO:0000313" key="5">
    <source>
        <dbReference type="Proteomes" id="UP001610100"/>
    </source>
</evidence>
<protein>
    <submittedName>
        <fullName evidence="4">Anti-sigma factor</fullName>
    </submittedName>
</protein>
<evidence type="ECO:0000313" key="4">
    <source>
        <dbReference type="EMBL" id="MFH6771463.1"/>
    </source>
</evidence>
<dbReference type="Pfam" id="PF10099">
    <property type="entry name" value="RskA_C"/>
    <property type="match status" value="1"/>
</dbReference>
<keyword evidence="2" id="KW-1133">Transmembrane helix</keyword>
<dbReference type="InterPro" id="IPR018764">
    <property type="entry name" value="RskA_C"/>
</dbReference>
<reference evidence="4 5" key="1">
    <citation type="submission" date="2024-02" db="EMBL/GenBank/DDBJ databases">
        <title>A Gaetbulibacter species isolated from tidal flats and genomic insights of their niches.</title>
        <authorList>
            <person name="Ye Y."/>
        </authorList>
    </citation>
    <scope>NUCLEOTIDE SEQUENCE [LARGE SCALE GENOMIC DNA]</scope>
    <source>
        <strain evidence="4 5">KYW382</strain>
    </source>
</reference>
<dbReference type="PANTHER" id="PTHR37461">
    <property type="entry name" value="ANTI-SIGMA-K FACTOR RSKA"/>
    <property type="match status" value="1"/>
</dbReference>
<organism evidence="4 5">
    <name type="scientific">Gaetbulibacter aestuarii</name>
    <dbReference type="NCBI Taxonomy" id="1502358"/>
    <lineage>
        <taxon>Bacteria</taxon>
        <taxon>Pseudomonadati</taxon>
        <taxon>Bacteroidota</taxon>
        <taxon>Flavobacteriia</taxon>
        <taxon>Flavobacteriales</taxon>
        <taxon>Flavobacteriaceae</taxon>
        <taxon>Gaetbulibacter</taxon>
    </lineage>
</organism>
<evidence type="ECO:0000256" key="1">
    <source>
        <dbReference type="SAM" id="Coils"/>
    </source>
</evidence>
<feature type="domain" description="Anti-sigma K factor RskA C-terminal" evidence="3">
    <location>
        <begin position="101"/>
        <end position="257"/>
    </location>
</feature>
<dbReference type="InterPro" id="IPR051474">
    <property type="entry name" value="Anti-sigma-K/W_factor"/>
</dbReference>
<dbReference type="EMBL" id="JBAWKB010000001">
    <property type="protein sequence ID" value="MFH6771463.1"/>
    <property type="molecule type" value="Genomic_DNA"/>
</dbReference>
<dbReference type="Proteomes" id="UP001610100">
    <property type="component" value="Unassembled WGS sequence"/>
</dbReference>
<keyword evidence="1" id="KW-0175">Coiled coil</keyword>
<dbReference type="RefSeq" id="WP_344740517.1">
    <property type="nucleotide sequence ID" value="NZ_BAABAY010000001.1"/>
</dbReference>
<proteinExistence type="predicted"/>
<name>A0ABW7N0D1_9FLAO</name>
<feature type="transmembrane region" description="Helical" evidence="2">
    <location>
        <begin position="94"/>
        <end position="114"/>
    </location>
</feature>
<dbReference type="PANTHER" id="PTHR37461:SF1">
    <property type="entry name" value="ANTI-SIGMA-K FACTOR RSKA"/>
    <property type="match status" value="1"/>
</dbReference>
<evidence type="ECO:0000256" key="2">
    <source>
        <dbReference type="SAM" id="Phobius"/>
    </source>
</evidence>
<gene>
    <name evidence="4" type="ORF">V8G58_05900</name>
</gene>
<keyword evidence="2" id="KW-0812">Transmembrane</keyword>
<evidence type="ECO:0000259" key="3">
    <source>
        <dbReference type="Pfam" id="PF10099"/>
    </source>
</evidence>
<keyword evidence="5" id="KW-1185">Reference proteome</keyword>